<keyword evidence="1" id="KW-0812">Transmembrane</keyword>
<evidence type="ECO:0000256" key="1">
    <source>
        <dbReference type="SAM" id="Phobius"/>
    </source>
</evidence>
<feature type="transmembrane region" description="Helical" evidence="1">
    <location>
        <begin position="58"/>
        <end position="80"/>
    </location>
</feature>
<proteinExistence type="predicted"/>
<reference evidence="2 3" key="1">
    <citation type="journal article" date="2006" name="Nat. Biotechnol.">
        <title>Genome sequence of the bioplastic-producing 'Knallgas' bacterium Ralstonia eutropha H16.</title>
        <authorList>
            <person name="Pohlmann A."/>
            <person name="Fricke W.F."/>
            <person name="Reinecke F."/>
            <person name="Kusian B."/>
            <person name="Liesegang H."/>
            <person name="Cramm R."/>
            <person name="Eitinger T."/>
            <person name="Ewering C."/>
            <person name="Potter M."/>
            <person name="Schwartz E."/>
            <person name="Strittmatter A."/>
            <person name="Voss I."/>
            <person name="Gottschalk G."/>
            <person name="Steinbuechel A."/>
            <person name="Friedrich B."/>
            <person name="Bowien B."/>
        </authorList>
    </citation>
    <scope>NUCLEOTIDE SEQUENCE [LARGE SCALE GENOMIC DNA]</scope>
    <source>
        <strain evidence="3">ATCC 17699 / DSM 428 / KCTC 22496 / NCIMB 10442 / H16 / Stanier 337</strain>
    </source>
</reference>
<protein>
    <submittedName>
        <fullName evidence="2">Uncharacterized protein</fullName>
    </submittedName>
</protein>
<dbReference type="HOGENOM" id="CLU_1560400_0_0_4"/>
<dbReference type="STRING" id="381666.H16_B1341"/>
<gene>
    <name evidence="2" type="ordered locus">H16_B1341</name>
</gene>
<organism evidence="2 3">
    <name type="scientific">Cupriavidus necator (strain ATCC 17699 / DSM 428 / KCTC 22496 / NCIMB 10442 / H16 / Stanier 337)</name>
    <name type="common">Ralstonia eutropha</name>
    <dbReference type="NCBI Taxonomy" id="381666"/>
    <lineage>
        <taxon>Bacteria</taxon>
        <taxon>Pseudomonadati</taxon>
        <taxon>Pseudomonadota</taxon>
        <taxon>Betaproteobacteria</taxon>
        <taxon>Burkholderiales</taxon>
        <taxon>Burkholderiaceae</taxon>
        <taxon>Cupriavidus</taxon>
    </lineage>
</organism>
<feature type="transmembrane region" description="Helical" evidence="1">
    <location>
        <begin position="12"/>
        <end position="33"/>
    </location>
</feature>
<keyword evidence="1" id="KW-1133">Transmembrane helix</keyword>
<dbReference type="eggNOG" id="COG0477">
    <property type="taxonomic scope" value="Bacteria"/>
</dbReference>
<accession>Q0K1J3</accession>
<dbReference type="KEGG" id="reh:H16_B1341"/>
<evidence type="ECO:0000313" key="3">
    <source>
        <dbReference type="Proteomes" id="UP000008210"/>
    </source>
</evidence>
<keyword evidence="3" id="KW-1185">Reference proteome</keyword>
<dbReference type="EMBL" id="AM260480">
    <property type="protein sequence ID" value="CAJ96131.1"/>
    <property type="molecule type" value="Genomic_DNA"/>
</dbReference>
<dbReference type="Proteomes" id="UP000008210">
    <property type="component" value="Chromosome 2"/>
</dbReference>
<evidence type="ECO:0000313" key="2">
    <source>
        <dbReference type="EMBL" id="CAJ96131.1"/>
    </source>
</evidence>
<sequence length="171" mass="18179">MSPASSHSHRDGAAILPFLIANGVATLMLARIIRGVSTGVASSVLGAGLLDLDTVRCVMINGLAPGLCLAMGALVSGVLVQYLPFPLRSAHFCCCSRCAAARYPGTALAADHCTPRRRSRFSASDYPCPFAGEVRADPLVADQSRGLLDEWFLSFPRVRPSPAMSRLGRHR</sequence>
<keyword evidence="1" id="KW-0472">Membrane</keyword>
<name>Q0K1J3_CUPNH</name>
<dbReference type="AlphaFoldDB" id="Q0K1J3"/>